<dbReference type="InterPro" id="IPR049326">
    <property type="entry name" value="Rhodopsin_dom_fungi"/>
</dbReference>
<feature type="transmembrane region" description="Helical" evidence="7">
    <location>
        <begin position="127"/>
        <end position="154"/>
    </location>
</feature>
<keyword evidence="4 7" id="KW-0472">Membrane</keyword>
<dbReference type="InterPro" id="IPR052337">
    <property type="entry name" value="SAT4-like"/>
</dbReference>
<dbReference type="Proteomes" id="UP000800092">
    <property type="component" value="Unassembled WGS sequence"/>
</dbReference>
<organism evidence="9 10">
    <name type="scientific">Viridothelium virens</name>
    <name type="common">Speckled blister lichen</name>
    <name type="synonym">Trypethelium virens</name>
    <dbReference type="NCBI Taxonomy" id="1048519"/>
    <lineage>
        <taxon>Eukaryota</taxon>
        <taxon>Fungi</taxon>
        <taxon>Dikarya</taxon>
        <taxon>Ascomycota</taxon>
        <taxon>Pezizomycotina</taxon>
        <taxon>Dothideomycetes</taxon>
        <taxon>Dothideomycetes incertae sedis</taxon>
        <taxon>Trypetheliales</taxon>
        <taxon>Trypetheliaceae</taxon>
        <taxon>Viridothelium</taxon>
    </lineage>
</organism>
<dbReference type="OrthoDB" id="2988756at2759"/>
<dbReference type="GO" id="GO:0016020">
    <property type="term" value="C:membrane"/>
    <property type="evidence" value="ECO:0007669"/>
    <property type="project" value="UniProtKB-SubCell"/>
</dbReference>
<feature type="transmembrane region" description="Helical" evidence="7">
    <location>
        <begin position="6"/>
        <end position="26"/>
    </location>
</feature>
<proteinExistence type="inferred from homology"/>
<comment type="similarity">
    <text evidence="5">Belongs to the SAT4 family.</text>
</comment>
<evidence type="ECO:0000256" key="3">
    <source>
        <dbReference type="ARBA" id="ARBA00022989"/>
    </source>
</evidence>
<evidence type="ECO:0000256" key="7">
    <source>
        <dbReference type="SAM" id="Phobius"/>
    </source>
</evidence>
<evidence type="ECO:0000256" key="4">
    <source>
        <dbReference type="ARBA" id="ARBA00023136"/>
    </source>
</evidence>
<evidence type="ECO:0000256" key="6">
    <source>
        <dbReference type="SAM" id="MobiDB-lite"/>
    </source>
</evidence>
<evidence type="ECO:0000259" key="8">
    <source>
        <dbReference type="Pfam" id="PF20684"/>
    </source>
</evidence>
<protein>
    <recommendedName>
        <fullName evidence="8">Rhodopsin domain-containing protein</fullName>
    </recommendedName>
</protein>
<comment type="subcellular location">
    <subcellularLocation>
        <location evidence="1">Membrane</location>
        <topology evidence="1">Multi-pass membrane protein</topology>
    </subcellularLocation>
</comment>
<feature type="transmembrane region" description="Helical" evidence="7">
    <location>
        <begin position="174"/>
        <end position="195"/>
    </location>
</feature>
<sequence>MAYSLLGETFGEYAVAMSFLLLRFYARVKVAGIRNLGLGDLFAGLAMIFYSLTTAGIYLLEKYGNNIGLNDQTAMEVPESKIPSLVLGSKLAFMNWIWYLCFIWCLKGVLLSLYAKMGSGVWQQERLVMGMSAFTVCTWLACVLTHVCICLPPSHSWQIKPYPGDNCTVRPPNYVVIATLNALTDFGVMLIPMPLLFKVKVPVRHKLILGAMFGSGIFVMIATILRAYYSLRSISDLPIALGWANREEFVATIVVCLPGIKPLFNNTTWFQSTRNGSRNRTPGGSQAYGKKFSGSGGESSTASNKDDSDKHFELGSVGWRRHPKGTQRLSSGASDEQIIIQHGHESKMSDDPRDIFVTQEYTVSSEDAHNRV</sequence>
<feature type="transmembrane region" description="Helical" evidence="7">
    <location>
        <begin position="38"/>
        <end position="60"/>
    </location>
</feature>
<accession>A0A6A6H744</accession>
<evidence type="ECO:0000313" key="9">
    <source>
        <dbReference type="EMBL" id="KAF2233333.1"/>
    </source>
</evidence>
<evidence type="ECO:0000256" key="5">
    <source>
        <dbReference type="ARBA" id="ARBA00038359"/>
    </source>
</evidence>
<name>A0A6A6H744_VIRVR</name>
<feature type="compositionally biased region" description="Polar residues" evidence="6">
    <location>
        <begin position="271"/>
        <end position="284"/>
    </location>
</feature>
<dbReference type="PANTHER" id="PTHR33048">
    <property type="entry name" value="PTH11-LIKE INTEGRAL MEMBRANE PROTEIN (AFU_ORTHOLOGUE AFUA_5G11245)"/>
    <property type="match status" value="1"/>
</dbReference>
<keyword evidence="3 7" id="KW-1133">Transmembrane helix</keyword>
<feature type="transmembrane region" description="Helical" evidence="7">
    <location>
        <begin position="207"/>
        <end position="229"/>
    </location>
</feature>
<evidence type="ECO:0000256" key="2">
    <source>
        <dbReference type="ARBA" id="ARBA00022692"/>
    </source>
</evidence>
<dbReference type="Pfam" id="PF20684">
    <property type="entry name" value="Fung_rhodopsin"/>
    <property type="match status" value="1"/>
</dbReference>
<gene>
    <name evidence="9" type="ORF">EV356DRAFT_524498</name>
</gene>
<feature type="compositionally biased region" description="Basic and acidic residues" evidence="6">
    <location>
        <begin position="304"/>
        <end position="313"/>
    </location>
</feature>
<dbReference type="AlphaFoldDB" id="A0A6A6H744"/>
<evidence type="ECO:0000256" key="1">
    <source>
        <dbReference type="ARBA" id="ARBA00004141"/>
    </source>
</evidence>
<feature type="transmembrane region" description="Helical" evidence="7">
    <location>
        <begin position="96"/>
        <end position="115"/>
    </location>
</feature>
<feature type="domain" description="Rhodopsin" evidence="8">
    <location>
        <begin position="22"/>
        <end position="265"/>
    </location>
</feature>
<feature type="region of interest" description="Disordered" evidence="6">
    <location>
        <begin position="271"/>
        <end position="336"/>
    </location>
</feature>
<reference evidence="9" key="1">
    <citation type="journal article" date="2020" name="Stud. Mycol.">
        <title>101 Dothideomycetes genomes: a test case for predicting lifestyles and emergence of pathogens.</title>
        <authorList>
            <person name="Haridas S."/>
            <person name="Albert R."/>
            <person name="Binder M."/>
            <person name="Bloem J."/>
            <person name="Labutti K."/>
            <person name="Salamov A."/>
            <person name="Andreopoulos B."/>
            <person name="Baker S."/>
            <person name="Barry K."/>
            <person name="Bills G."/>
            <person name="Bluhm B."/>
            <person name="Cannon C."/>
            <person name="Castanera R."/>
            <person name="Culley D."/>
            <person name="Daum C."/>
            <person name="Ezra D."/>
            <person name="Gonzalez J."/>
            <person name="Henrissat B."/>
            <person name="Kuo A."/>
            <person name="Liang C."/>
            <person name="Lipzen A."/>
            <person name="Lutzoni F."/>
            <person name="Magnuson J."/>
            <person name="Mondo S."/>
            <person name="Nolan M."/>
            <person name="Ohm R."/>
            <person name="Pangilinan J."/>
            <person name="Park H.-J."/>
            <person name="Ramirez L."/>
            <person name="Alfaro M."/>
            <person name="Sun H."/>
            <person name="Tritt A."/>
            <person name="Yoshinaga Y."/>
            <person name="Zwiers L.-H."/>
            <person name="Turgeon B."/>
            <person name="Goodwin S."/>
            <person name="Spatafora J."/>
            <person name="Crous P."/>
            <person name="Grigoriev I."/>
        </authorList>
    </citation>
    <scope>NUCLEOTIDE SEQUENCE</scope>
    <source>
        <strain evidence="9">Tuck. ex Michener</strain>
    </source>
</reference>
<dbReference type="PANTHER" id="PTHR33048:SF152">
    <property type="entry name" value="INTEGRAL MEMBRANE PROTEIN"/>
    <property type="match status" value="1"/>
</dbReference>
<dbReference type="EMBL" id="ML991807">
    <property type="protein sequence ID" value="KAF2233333.1"/>
    <property type="molecule type" value="Genomic_DNA"/>
</dbReference>
<keyword evidence="2 7" id="KW-0812">Transmembrane</keyword>
<evidence type="ECO:0000313" key="10">
    <source>
        <dbReference type="Proteomes" id="UP000800092"/>
    </source>
</evidence>
<keyword evidence="10" id="KW-1185">Reference proteome</keyword>